<protein>
    <submittedName>
        <fullName evidence="1">Uncharacterized protein</fullName>
    </submittedName>
</protein>
<proteinExistence type="predicted"/>
<evidence type="ECO:0000313" key="2">
    <source>
        <dbReference type="Proteomes" id="UP000828941"/>
    </source>
</evidence>
<organism evidence="1 2">
    <name type="scientific">Bauhinia variegata</name>
    <name type="common">Purple orchid tree</name>
    <name type="synonym">Phanera variegata</name>
    <dbReference type="NCBI Taxonomy" id="167791"/>
    <lineage>
        <taxon>Eukaryota</taxon>
        <taxon>Viridiplantae</taxon>
        <taxon>Streptophyta</taxon>
        <taxon>Embryophyta</taxon>
        <taxon>Tracheophyta</taxon>
        <taxon>Spermatophyta</taxon>
        <taxon>Magnoliopsida</taxon>
        <taxon>eudicotyledons</taxon>
        <taxon>Gunneridae</taxon>
        <taxon>Pentapetalae</taxon>
        <taxon>rosids</taxon>
        <taxon>fabids</taxon>
        <taxon>Fabales</taxon>
        <taxon>Fabaceae</taxon>
        <taxon>Cercidoideae</taxon>
        <taxon>Cercideae</taxon>
        <taxon>Bauhiniinae</taxon>
        <taxon>Bauhinia</taxon>
    </lineage>
</organism>
<comment type="caution">
    <text evidence="1">The sequence shown here is derived from an EMBL/GenBank/DDBJ whole genome shotgun (WGS) entry which is preliminary data.</text>
</comment>
<keyword evidence="2" id="KW-1185">Reference proteome</keyword>
<reference evidence="1 2" key="1">
    <citation type="journal article" date="2022" name="DNA Res.">
        <title>Chromosomal-level genome assembly of the orchid tree Bauhinia variegata (Leguminosae; Cercidoideae) supports the allotetraploid origin hypothesis of Bauhinia.</title>
        <authorList>
            <person name="Zhong Y."/>
            <person name="Chen Y."/>
            <person name="Zheng D."/>
            <person name="Pang J."/>
            <person name="Liu Y."/>
            <person name="Luo S."/>
            <person name="Meng S."/>
            <person name="Qian L."/>
            <person name="Wei D."/>
            <person name="Dai S."/>
            <person name="Zhou R."/>
        </authorList>
    </citation>
    <scope>NUCLEOTIDE SEQUENCE [LARGE SCALE GENOMIC DNA]</scope>
    <source>
        <strain evidence="1">BV-YZ2020</strain>
    </source>
</reference>
<dbReference type="EMBL" id="CM039436">
    <property type="protein sequence ID" value="KAI4313602.1"/>
    <property type="molecule type" value="Genomic_DNA"/>
</dbReference>
<name>A0ACB9LRG8_BAUVA</name>
<evidence type="ECO:0000313" key="1">
    <source>
        <dbReference type="EMBL" id="KAI4313602.1"/>
    </source>
</evidence>
<accession>A0ACB9LRG8</accession>
<dbReference type="Proteomes" id="UP000828941">
    <property type="component" value="Chromosome 11"/>
</dbReference>
<sequence length="236" mass="26221">MMGSRKVLSRTHFLPSIVHESLLSAQTSNIQLKPRFFPKGLSLLATDVIKSYFERGSVEEAHILFDEMSDRDVVTWTAMISGYTSCNQYHRAWTMFCEMVKAGVEPNAFTMSSILKACKGMKALSCGTLVHGLSIKIGIKGSLYVNNALMDMYATCCNSMDNACMVFENINAKNAVSWTTLITGYTHRGDAYGGLGVFRRMLLEEAELSPFSFSIAVRACASIGSDIWGRQVWLYI</sequence>
<gene>
    <name evidence="1" type="ORF">L6164_026566</name>
</gene>